<dbReference type="Pfam" id="PF09415">
    <property type="entry name" value="CENP-X"/>
    <property type="match status" value="1"/>
</dbReference>
<evidence type="ECO:0000256" key="1">
    <source>
        <dbReference type="ARBA" id="ARBA00004123"/>
    </source>
</evidence>
<dbReference type="AlphaFoldDB" id="Q019W8"/>
<proteinExistence type="inferred from homology"/>
<dbReference type="EMBL" id="KZ155776">
    <property type="protein sequence ID" value="OUS48155.1"/>
    <property type="molecule type" value="Genomic_DNA"/>
</dbReference>
<dbReference type="PANTHER" id="PTHR28680">
    <property type="entry name" value="CENTROMERE PROTEIN X"/>
    <property type="match status" value="1"/>
</dbReference>
<evidence type="ECO:0000256" key="3">
    <source>
        <dbReference type="ARBA" id="ARBA00022763"/>
    </source>
</evidence>
<dbReference type="SUPFAM" id="SSF47113">
    <property type="entry name" value="Histone-fold"/>
    <property type="match status" value="1"/>
</dbReference>
<comment type="subcellular location">
    <subcellularLocation>
        <location evidence="1">Nucleus</location>
    </subcellularLocation>
</comment>
<dbReference type="PANTHER" id="PTHR28680:SF1">
    <property type="entry name" value="CENTROMERE PROTEIN X"/>
    <property type="match status" value="1"/>
</dbReference>
<dbReference type="KEGG" id="ota:OT_ostta05g00510"/>
<reference evidence="7 9" key="1">
    <citation type="journal article" date="2006" name="Proc. Natl. Acad. Sci. U.S.A.">
        <title>Genome analysis of the smallest free-living eukaryote Ostreococcus tauri unveils many unique features.</title>
        <authorList>
            <person name="Derelle E."/>
            <person name="Ferraz C."/>
            <person name="Rombauts S."/>
            <person name="Rouze P."/>
            <person name="Worden A.Z."/>
            <person name="Robbens S."/>
            <person name="Partensky F."/>
            <person name="Degroeve S."/>
            <person name="Echeynie S."/>
            <person name="Cooke R."/>
            <person name="Saeys Y."/>
            <person name="Wuyts J."/>
            <person name="Jabbari K."/>
            <person name="Bowler C."/>
            <person name="Panaud O."/>
            <person name="Piegu B."/>
            <person name="Ball S.G."/>
            <person name="Ral J.-P."/>
            <person name="Bouget F.-Y."/>
            <person name="Piganeau G."/>
            <person name="De Baets B."/>
            <person name="Picard A."/>
            <person name="Delseny M."/>
            <person name="Demaille J."/>
            <person name="Van de Peer Y."/>
            <person name="Moreau H."/>
        </authorList>
    </citation>
    <scope>NUCLEOTIDE SEQUENCE [LARGE SCALE GENOMIC DNA]</scope>
    <source>
        <strain evidence="7 9">OTTH0595</strain>
    </source>
</reference>
<dbReference type="OrthoDB" id="2500381at2759"/>
<dbReference type="InParanoid" id="Q019W8"/>
<protein>
    <submittedName>
        <fullName evidence="7 8">Centromere protein X</fullName>
    </submittedName>
</protein>
<reference evidence="8" key="3">
    <citation type="submission" date="2017-04" db="EMBL/GenBank/DDBJ databases">
        <title>Population genomics of picophytoplankton unveils novel chromosome hypervariability.</title>
        <authorList>
            <consortium name="DOE Joint Genome Institute"/>
            <person name="Blanc-Mathieu R."/>
            <person name="Krasovec M."/>
            <person name="Hebrard M."/>
            <person name="Yau S."/>
            <person name="Desgranges E."/>
            <person name="Martin J."/>
            <person name="Schackwitz W."/>
            <person name="Kuo A."/>
            <person name="Salin G."/>
            <person name="Donnadieu C."/>
            <person name="Desdevises Y."/>
            <person name="Sanchez-Ferandin S."/>
            <person name="Moreau H."/>
            <person name="Rivals E."/>
            <person name="Grigoriev I.V."/>
            <person name="Grimsley N."/>
            <person name="Eyre-Walker A."/>
            <person name="Piganeau G."/>
        </authorList>
    </citation>
    <scope>NUCLEOTIDE SEQUENCE [LARGE SCALE GENOMIC DNA]</scope>
    <source>
        <strain evidence="8">RCC 1115</strain>
    </source>
</reference>
<evidence type="ECO:0000313" key="8">
    <source>
        <dbReference type="EMBL" id="OUS48155.1"/>
    </source>
</evidence>
<keyword evidence="6" id="KW-0539">Nucleus</keyword>
<dbReference type="InterPro" id="IPR009072">
    <property type="entry name" value="Histone-fold"/>
</dbReference>
<organism evidence="7 9">
    <name type="scientific">Ostreococcus tauri</name>
    <name type="common">Marine green alga</name>
    <dbReference type="NCBI Taxonomy" id="70448"/>
    <lineage>
        <taxon>Eukaryota</taxon>
        <taxon>Viridiplantae</taxon>
        <taxon>Chlorophyta</taxon>
        <taxon>Mamiellophyceae</taxon>
        <taxon>Mamiellales</taxon>
        <taxon>Bathycoccaceae</taxon>
        <taxon>Ostreococcus</taxon>
    </lineage>
</organism>
<dbReference type="CDD" id="cd22921">
    <property type="entry name" value="HFD_CENP-X"/>
    <property type="match status" value="1"/>
</dbReference>
<accession>A0A454Y718</accession>
<keyword evidence="3" id="KW-0227">DNA damage</keyword>
<dbReference type="EMBL" id="CAID01000005">
    <property type="protein sequence ID" value="CAL53807.1"/>
    <property type="molecule type" value="Genomic_DNA"/>
</dbReference>
<evidence type="ECO:0000256" key="2">
    <source>
        <dbReference type="ARBA" id="ARBA00009359"/>
    </source>
</evidence>
<dbReference type="GO" id="GO:0031297">
    <property type="term" value="P:replication fork processing"/>
    <property type="evidence" value="ECO:0007669"/>
    <property type="project" value="TreeGrafter"/>
</dbReference>
<dbReference type="InterPro" id="IPR018552">
    <property type="entry name" value="CENP-X"/>
</dbReference>
<comment type="similarity">
    <text evidence="2">Belongs to the CENP-X/MHF2 family.</text>
</comment>
<dbReference type="GeneID" id="9834439"/>
<dbReference type="Gene3D" id="6.10.130.30">
    <property type="match status" value="1"/>
</dbReference>
<accession>Q019W8</accession>
<sequence>MSLPVELVLAIAREVWRVEDESARARTGVEREFDAGIKPEALEDLATLVEAFIVEATARACALADIEGSRSIEGEHIERVLPQLMLDFAG</sequence>
<keyword evidence="4" id="KW-0238">DNA-binding</keyword>
<dbReference type="GO" id="GO:0003677">
    <property type="term" value="F:DNA binding"/>
    <property type="evidence" value="ECO:0007669"/>
    <property type="project" value="UniProtKB-KW"/>
</dbReference>
<evidence type="ECO:0000256" key="5">
    <source>
        <dbReference type="ARBA" id="ARBA00023204"/>
    </source>
</evidence>
<reference evidence="7" key="2">
    <citation type="journal article" date="2014" name="BMC Genomics">
        <title>An improved genome of the model marine alga Ostreococcus tauri unfolds by assessing Illumina de novo assemblies.</title>
        <authorList>
            <person name="Blanc-Mathieu R."/>
            <person name="Verhelst B."/>
            <person name="Derelle E."/>
            <person name="Rombauts S."/>
            <person name="Bouget F.Y."/>
            <person name="Carre I."/>
            <person name="Chateau A."/>
            <person name="Eyre-Walker A."/>
            <person name="Grimsley N."/>
            <person name="Moreau H."/>
            <person name="Piegu B."/>
            <person name="Rivals E."/>
            <person name="Schackwitz W."/>
            <person name="Van de Peer Y."/>
            <person name="Piganeau G."/>
        </authorList>
    </citation>
    <scope>NUCLEOTIDE SEQUENCE</scope>
    <source>
        <strain evidence="7">RCC4221</strain>
    </source>
</reference>
<dbReference type="GO" id="GO:0046982">
    <property type="term" value="F:protein heterodimerization activity"/>
    <property type="evidence" value="ECO:0007669"/>
    <property type="project" value="InterPro"/>
</dbReference>
<accession>A0A1Y5IMH5</accession>
<dbReference type="GO" id="GO:0071821">
    <property type="term" value="C:FANCM-MHF complex"/>
    <property type="evidence" value="ECO:0007669"/>
    <property type="project" value="TreeGrafter"/>
</dbReference>
<dbReference type="GO" id="GO:0051382">
    <property type="term" value="P:kinetochore assembly"/>
    <property type="evidence" value="ECO:0007669"/>
    <property type="project" value="InterPro"/>
</dbReference>
<evidence type="ECO:0000256" key="4">
    <source>
        <dbReference type="ARBA" id="ARBA00023125"/>
    </source>
</evidence>
<evidence type="ECO:0000313" key="7">
    <source>
        <dbReference type="EMBL" id="CAL53807.1"/>
    </source>
</evidence>
<keyword evidence="9" id="KW-1185">Reference proteome</keyword>
<name>Q019W8_OSTTA</name>
<dbReference type="RefSeq" id="XP_003079149.1">
    <property type="nucleotide sequence ID" value="XM_003079101.1"/>
</dbReference>
<dbReference type="Proteomes" id="UP000009170">
    <property type="component" value="Unassembled WGS sequence"/>
</dbReference>
<dbReference type="GO" id="GO:0000712">
    <property type="term" value="P:resolution of meiotic recombination intermediates"/>
    <property type="evidence" value="ECO:0007669"/>
    <property type="project" value="TreeGrafter"/>
</dbReference>
<dbReference type="GO" id="GO:0006281">
    <property type="term" value="P:DNA repair"/>
    <property type="evidence" value="ECO:0007669"/>
    <property type="project" value="UniProtKB-KW"/>
</dbReference>
<dbReference type="FunCoup" id="Q019W8">
    <property type="interactions" value="137"/>
</dbReference>
<evidence type="ECO:0000313" key="9">
    <source>
        <dbReference type="Proteomes" id="UP000009170"/>
    </source>
</evidence>
<keyword evidence="5" id="KW-0234">DNA repair</keyword>
<evidence type="ECO:0000256" key="6">
    <source>
        <dbReference type="ARBA" id="ARBA00023242"/>
    </source>
</evidence>
<dbReference type="Proteomes" id="UP000195557">
    <property type="component" value="Unassembled WGS sequence"/>
</dbReference>
<gene>
    <name evidence="8" type="ORF">BE221DRAFT_70292</name>
    <name evidence="7" type="ORF">OT_ostta05g00510</name>
</gene>